<name>A0A9N8WLF8_9GLOM</name>
<dbReference type="Gene3D" id="1.10.10.60">
    <property type="entry name" value="Homeodomain-like"/>
    <property type="match status" value="2"/>
</dbReference>
<evidence type="ECO:0000259" key="1">
    <source>
        <dbReference type="PROSITE" id="PS50090"/>
    </source>
</evidence>
<proteinExistence type="predicted"/>
<dbReference type="PANTHER" id="PTHR45614">
    <property type="entry name" value="MYB PROTEIN-RELATED"/>
    <property type="match status" value="1"/>
</dbReference>
<accession>A0A9N8WLF8</accession>
<dbReference type="InterPro" id="IPR050560">
    <property type="entry name" value="MYB_TF"/>
</dbReference>
<dbReference type="Proteomes" id="UP000789572">
    <property type="component" value="Unassembled WGS sequence"/>
</dbReference>
<feature type="domain" description="Myb-like" evidence="1">
    <location>
        <begin position="1"/>
        <end position="46"/>
    </location>
</feature>
<dbReference type="EMBL" id="CAJVPJ010000150">
    <property type="protein sequence ID" value="CAG8486570.1"/>
    <property type="molecule type" value="Genomic_DNA"/>
</dbReference>
<dbReference type="GO" id="GO:0000978">
    <property type="term" value="F:RNA polymerase II cis-regulatory region sequence-specific DNA binding"/>
    <property type="evidence" value="ECO:0007669"/>
    <property type="project" value="TreeGrafter"/>
</dbReference>
<evidence type="ECO:0000313" key="4">
    <source>
        <dbReference type="Proteomes" id="UP000789572"/>
    </source>
</evidence>
<dbReference type="InterPro" id="IPR009057">
    <property type="entry name" value="Homeodomain-like_sf"/>
</dbReference>
<dbReference type="SUPFAM" id="SSF46689">
    <property type="entry name" value="Homeodomain-like"/>
    <property type="match status" value="1"/>
</dbReference>
<feature type="domain" description="HTH myb-type" evidence="2">
    <location>
        <begin position="51"/>
        <end position="90"/>
    </location>
</feature>
<dbReference type="CDD" id="cd00167">
    <property type="entry name" value="SANT"/>
    <property type="match status" value="2"/>
</dbReference>
<dbReference type="InterPro" id="IPR001005">
    <property type="entry name" value="SANT/Myb"/>
</dbReference>
<organism evidence="3 4">
    <name type="scientific">Paraglomus occultum</name>
    <dbReference type="NCBI Taxonomy" id="144539"/>
    <lineage>
        <taxon>Eukaryota</taxon>
        <taxon>Fungi</taxon>
        <taxon>Fungi incertae sedis</taxon>
        <taxon>Mucoromycota</taxon>
        <taxon>Glomeromycotina</taxon>
        <taxon>Glomeromycetes</taxon>
        <taxon>Paraglomerales</taxon>
        <taxon>Paraglomeraceae</taxon>
        <taxon>Paraglomus</taxon>
    </lineage>
</organism>
<dbReference type="AlphaFoldDB" id="A0A9N8WLF8"/>
<protein>
    <submittedName>
        <fullName evidence="3">11114_t:CDS:1</fullName>
    </submittedName>
</protein>
<dbReference type="InterPro" id="IPR017930">
    <property type="entry name" value="Myb_dom"/>
</dbReference>
<dbReference type="GO" id="GO:0000981">
    <property type="term" value="F:DNA-binding transcription factor activity, RNA polymerase II-specific"/>
    <property type="evidence" value="ECO:0007669"/>
    <property type="project" value="TreeGrafter"/>
</dbReference>
<feature type="domain" description="Myb-like" evidence="1">
    <location>
        <begin position="47"/>
        <end position="90"/>
    </location>
</feature>
<keyword evidence="4" id="KW-1185">Reference proteome</keyword>
<evidence type="ECO:0000313" key="3">
    <source>
        <dbReference type="EMBL" id="CAG8486570.1"/>
    </source>
</evidence>
<gene>
    <name evidence="3" type="ORF">POCULU_LOCUS1833</name>
</gene>
<dbReference type="SMART" id="SM00717">
    <property type="entry name" value="SANT"/>
    <property type="match status" value="2"/>
</dbReference>
<comment type="caution">
    <text evidence="3">The sequence shown here is derived from an EMBL/GenBank/DDBJ whole genome shotgun (WGS) entry which is preliminary data.</text>
</comment>
<reference evidence="3" key="1">
    <citation type="submission" date="2021-06" db="EMBL/GenBank/DDBJ databases">
        <authorList>
            <person name="Kallberg Y."/>
            <person name="Tangrot J."/>
            <person name="Rosling A."/>
        </authorList>
    </citation>
    <scope>NUCLEOTIDE SEQUENCE</scope>
    <source>
        <strain evidence="3">IA702</strain>
    </source>
</reference>
<sequence length="114" mass="13218">MEKWSLQEDTALITLYRMYGPQWVTVSRILGTKSAHQISHRWHNALRPGINKGPFTTFEHDAVTQLYRVHGSRWARISANLPGRTRNMVKASREEMQAEEESIRAKMSIARILN</sequence>
<dbReference type="PROSITE" id="PS51294">
    <property type="entry name" value="HTH_MYB"/>
    <property type="match status" value="2"/>
</dbReference>
<dbReference type="Pfam" id="PF13921">
    <property type="entry name" value="Myb_DNA-bind_6"/>
    <property type="match status" value="1"/>
</dbReference>
<dbReference type="OrthoDB" id="2143914at2759"/>
<dbReference type="GO" id="GO:0005634">
    <property type="term" value="C:nucleus"/>
    <property type="evidence" value="ECO:0007669"/>
    <property type="project" value="TreeGrafter"/>
</dbReference>
<feature type="domain" description="HTH myb-type" evidence="2">
    <location>
        <begin position="1"/>
        <end position="50"/>
    </location>
</feature>
<evidence type="ECO:0000259" key="2">
    <source>
        <dbReference type="PROSITE" id="PS51294"/>
    </source>
</evidence>
<dbReference type="PROSITE" id="PS50090">
    <property type="entry name" value="MYB_LIKE"/>
    <property type="match status" value="2"/>
</dbReference>